<dbReference type="PANTHER" id="PTHR34989">
    <property type="entry name" value="PROTEIN HDED"/>
    <property type="match status" value="1"/>
</dbReference>
<reference evidence="2" key="1">
    <citation type="submission" date="2020-10" db="EMBL/GenBank/DDBJ databases">
        <title>Ca. Dormibacterota MAGs.</title>
        <authorList>
            <person name="Montgomery K."/>
        </authorList>
    </citation>
    <scope>NUCLEOTIDE SEQUENCE [LARGE SCALE GENOMIC DNA]</scope>
    <source>
        <strain evidence="2">SC8812_S17_10</strain>
    </source>
</reference>
<evidence type="ECO:0000313" key="3">
    <source>
        <dbReference type="Proteomes" id="UP000612893"/>
    </source>
</evidence>
<feature type="transmembrane region" description="Helical" evidence="1">
    <location>
        <begin position="12"/>
        <end position="32"/>
    </location>
</feature>
<feature type="transmembrane region" description="Helical" evidence="1">
    <location>
        <begin position="65"/>
        <end position="84"/>
    </location>
</feature>
<evidence type="ECO:0000256" key="1">
    <source>
        <dbReference type="SAM" id="Phobius"/>
    </source>
</evidence>
<protein>
    <submittedName>
        <fullName evidence="2">DUF308 domain-containing protein</fullName>
    </submittedName>
</protein>
<keyword evidence="1" id="KW-0812">Transmembrane</keyword>
<gene>
    <name evidence="2" type="ORF">JF922_03685</name>
</gene>
<dbReference type="Proteomes" id="UP000612893">
    <property type="component" value="Unassembled WGS sequence"/>
</dbReference>
<evidence type="ECO:0000313" key="2">
    <source>
        <dbReference type="EMBL" id="MBJ7597173.1"/>
    </source>
</evidence>
<feature type="transmembrane region" description="Helical" evidence="1">
    <location>
        <begin position="146"/>
        <end position="169"/>
    </location>
</feature>
<dbReference type="PANTHER" id="PTHR34989:SF1">
    <property type="entry name" value="PROTEIN HDED"/>
    <property type="match status" value="1"/>
</dbReference>
<comment type="caution">
    <text evidence="2">The sequence shown here is derived from an EMBL/GenBank/DDBJ whole genome shotgun (WGS) entry which is preliminary data.</text>
</comment>
<organism evidence="2 3">
    <name type="scientific">Candidatus Nephthysia bennettiae</name>
    <dbReference type="NCBI Taxonomy" id="3127016"/>
    <lineage>
        <taxon>Bacteria</taxon>
        <taxon>Bacillati</taxon>
        <taxon>Candidatus Dormiibacterota</taxon>
        <taxon>Candidatus Dormibacteria</taxon>
        <taxon>Candidatus Dormibacterales</taxon>
        <taxon>Candidatus Dormibacteraceae</taxon>
        <taxon>Candidatus Nephthysia</taxon>
    </lineage>
</organism>
<keyword evidence="1" id="KW-0472">Membrane</keyword>
<sequence>MRLMGTGIKGKWWALALRGAAAILLGIAAFVWPGLTLVALVILFGAYLLVDGVLGLVAGGMTRSWLLLIEGAASIIAGILTLVWPSITAVVLLVLVAAWAIVTGLIEVYAALRLRRIIRNEWLLALGGVASVVFGVLLIVNPGAGLLALTWLVGAYALIFGVLLVALAFRLRSSRSVFDALKPSV</sequence>
<dbReference type="AlphaFoldDB" id="A0A934K7P9"/>
<dbReference type="InterPro" id="IPR052712">
    <property type="entry name" value="Acid_resist_chaperone_HdeD"/>
</dbReference>
<accession>A0A934K7P9</accession>
<feature type="transmembrane region" description="Helical" evidence="1">
    <location>
        <begin position="90"/>
        <end position="110"/>
    </location>
</feature>
<keyword evidence="3" id="KW-1185">Reference proteome</keyword>
<dbReference type="Pfam" id="PF03729">
    <property type="entry name" value="DUF308"/>
    <property type="match status" value="2"/>
</dbReference>
<dbReference type="EMBL" id="JAEKNR010000040">
    <property type="protein sequence ID" value="MBJ7597173.1"/>
    <property type="molecule type" value="Genomic_DNA"/>
</dbReference>
<feature type="transmembrane region" description="Helical" evidence="1">
    <location>
        <begin position="38"/>
        <end position="58"/>
    </location>
</feature>
<name>A0A934K7P9_9BACT</name>
<keyword evidence="1" id="KW-1133">Transmembrane helix</keyword>
<dbReference type="InterPro" id="IPR005325">
    <property type="entry name" value="DUF308_memb"/>
</dbReference>
<proteinExistence type="predicted"/>
<feature type="transmembrane region" description="Helical" evidence="1">
    <location>
        <begin position="122"/>
        <end position="140"/>
    </location>
</feature>